<feature type="region of interest" description="Disordered" evidence="2">
    <location>
        <begin position="639"/>
        <end position="810"/>
    </location>
</feature>
<feature type="compositionally biased region" description="Basic residues" evidence="2">
    <location>
        <begin position="705"/>
        <end position="717"/>
    </location>
</feature>
<evidence type="ECO:0000256" key="1">
    <source>
        <dbReference type="SAM" id="Coils"/>
    </source>
</evidence>
<proteinExistence type="predicted"/>
<feature type="compositionally biased region" description="Basic and acidic residues" evidence="2">
    <location>
        <begin position="197"/>
        <end position="210"/>
    </location>
</feature>
<feature type="compositionally biased region" description="Pro residues" evidence="2">
    <location>
        <begin position="19"/>
        <end position="28"/>
    </location>
</feature>
<feature type="region of interest" description="Disordered" evidence="2">
    <location>
        <begin position="486"/>
        <end position="565"/>
    </location>
</feature>
<feature type="region of interest" description="Disordered" evidence="2">
    <location>
        <begin position="114"/>
        <end position="150"/>
    </location>
</feature>
<dbReference type="OrthoDB" id="6782661at2759"/>
<reference evidence="4" key="1">
    <citation type="submission" date="2022-01" db="EMBL/GenBank/DDBJ databases">
        <authorList>
            <person name="King R."/>
        </authorList>
    </citation>
    <scope>NUCLEOTIDE SEQUENCE</scope>
</reference>
<feature type="region of interest" description="Disordered" evidence="2">
    <location>
        <begin position="357"/>
        <end position="470"/>
    </location>
</feature>
<evidence type="ECO:0000313" key="4">
    <source>
        <dbReference type="EMBL" id="CAH1392021.1"/>
    </source>
</evidence>
<feature type="transmembrane region" description="Helical" evidence="3">
    <location>
        <begin position="1486"/>
        <end position="1505"/>
    </location>
</feature>
<organism evidence="4 5">
    <name type="scientific">Nezara viridula</name>
    <name type="common">Southern green stink bug</name>
    <name type="synonym">Cimex viridulus</name>
    <dbReference type="NCBI Taxonomy" id="85310"/>
    <lineage>
        <taxon>Eukaryota</taxon>
        <taxon>Metazoa</taxon>
        <taxon>Ecdysozoa</taxon>
        <taxon>Arthropoda</taxon>
        <taxon>Hexapoda</taxon>
        <taxon>Insecta</taxon>
        <taxon>Pterygota</taxon>
        <taxon>Neoptera</taxon>
        <taxon>Paraneoptera</taxon>
        <taxon>Hemiptera</taxon>
        <taxon>Heteroptera</taxon>
        <taxon>Panheteroptera</taxon>
        <taxon>Pentatomomorpha</taxon>
        <taxon>Pentatomoidea</taxon>
        <taxon>Pentatomidae</taxon>
        <taxon>Pentatominae</taxon>
        <taxon>Nezara</taxon>
    </lineage>
</organism>
<keyword evidence="5" id="KW-1185">Reference proteome</keyword>
<feature type="region of interest" description="Disordered" evidence="2">
    <location>
        <begin position="1361"/>
        <end position="1410"/>
    </location>
</feature>
<feature type="compositionally biased region" description="Basic and acidic residues" evidence="2">
    <location>
        <begin position="1195"/>
        <end position="1206"/>
    </location>
</feature>
<feature type="compositionally biased region" description="Polar residues" evidence="2">
    <location>
        <begin position="494"/>
        <end position="503"/>
    </location>
</feature>
<evidence type="ECO:0000256" key="3">
    <source>
        <dbReference type="SAM" id="Phobius"/>
    </source>
</evidence>
<feature type="compositionally biased region" description="Polar residues" evidence="2">
    <location>
        <begin position="319"/>
        <end position="332"/>
    </location>
</feature>
<feature type="region of interest" description="Disordered" evidence="2">
    <location>
        <begin position="1"/>
        <end position="28"/>
    </location>
</feature>
<evidence type="ECO:0000313" key="5">
    <source>
        <dbReference type="Proteomes" id="UP001152798"/>
    </source>
</evidence>
<name>A0A9P0E5F4_NEZVI</name>
<sequence>MADTLAMRPMMAGDRAQSEPPPPHPPPTYLWEEIRRSRERGHYPWTHLFKAPYSEDQWLKEQNSDITRSLHFIPTGLRPLSPSVLYMPLPAVFKPVFGSYFGTSLLVYSAANASNSEAPPDKEVDDDEAGRASGGQCDMHSRSSSSSSVRCGCQYYHSNDPLPERRSLVGKQHVMADHEYEPIQAPAQRAASQPDVRSPHVEESIQRTERLTYRPEEPPKRDEEDRYEVVKPNPIAQPEEVITILQTEGGYEAIEQPKKHPRRFIRIPNEDAVIIPLHGSSDEEINPDRYRNPALMVSEDEPDTPVRTKMPAIQVHPPESTSVELPPQSESFQGRLKSQADKFRTKLKGISKPKITMPQRPKIKLPERPNIKMPEMPKFKLPERPKFNLPERPKFHFPERPKFHLPERPKFHMPEKPKFLTERPKFKFGSEKKPKAAKGKKPNPSSLRRPLRDVVTISSQSTPGSTQNIFETLKFRTYPRFFKKKKKEQLEQKMSSFDTESSPSTPPQPRVKTHAPHQDTEWVTAYRGLQYADEEDDEDVGPRGERIPEFATMEKYSKNSPDDYLEDNANIEASVAKAESMNSVVSEKGSSGSSSMRRRAGVIEEIDSDEFFVRQKGLSREDVDVSRYLSLEIRDAFRQPKNALASLDNDLYDEDEPEIKFSEIPRAPQRKKSIKSTGSDREKEFHTFPKRPSRRKESDPEKPPRRFRSRSGGRFRNRQSSMPSLERDLDVEGTPEPPQRRKSTKSLNREEAIEKEEDIVQTRITARNLSSELPPVAPLRKSRSRGTSLADDDRTSRGADSAILPDDDVEENLTRDVERVHINVDDEIKVEEPLDEDIDQEDIHYRAEPIRVEERTLNVPDTQTDLPGYAVVIKDKKKPPRPPLPPRAHHFDFHSQIDNIKSTGKNIFFTYPRRAIKSLHKTPVRPSRNYSTLGPLRPPRRNRVFRQPVYMKGDTTAQQDDVIEKERDLQSGEVVMRMKGRPLPPPPRPPRRTKDYDILAEVEKNDSIPTETETIIGALETEINKEGYEGKEKLSYLKSKKDEFFNSLSRIKPSRKQKKTEDSKEELIQTGPESFITTSQQTSFDIGEVSVSIQTDPLPKDVIVIDQEIEEMQEIFIVDDIPIKTEQEEEKSEIKNVTSVADDSTENNTQLKESLADQETNIFQHALERVEAARGVLQEARERVIPGSLSLRTEERKTTPEVKESSVRVIQKEALSTSPRSEDLEKEGTPPPLPTRPLHTKPVPVSFPDKLHLSELEVERLNVSELQASKIKVSEIETASLDVTDINARSGNLTLSGVEFPPDFISNIVAQVVSQTKQQQAASQKSRETTPLRQSRTVLTPPPSIFVQATAEPVKLPEPSIAATDVREHIPQPRTTRSKGRRSPTRVIDDSEDELASTMPMRRKEQEKNVDEKVIPKPQVSKLDTSPEVPKYDDPSVPTLVDANSLQLMRQLFSIWQDYVTRGASSFVEGVNSLFPEGEKRRDAQIAAVILLILITGLVLIGYGFDNSVHHHHWDYLPPR</sequence>
<feature type="compositionally biased region" description="Basic and acidic residues" evidence="2">
    <location>
        <begin position="678"/>
        <end position="687"/>
    </location>
</feature>
<keyword evidence="1" id="KW-0175">Coiled coil</keyword>
<evidence type="ECO:0008006" key="6">
    <source>
        <dbReference type="Google" id="ProtNLM"/>
    </source>
</evidence>
<keyword evidence="3" id="KW-0472">Membrane</keyword>
<feature type="region of interest" description="Disordered" evidence="2">
    <location>
        <begin position="317"/>
        <end position="339"/>
    </location>
</feature>
<feature type="compositionally biased region" description="Polar residues" evidence="2">
    <location>
        <begin position="762"/>
        <end position="771"/>
    </location>
</feature>
<feature type="region of interest" description="Disordered" evidence="2">
    <location>
        <begin position="184"/>
        <end position="210"/>
    </location>
</feature>
<protein>
    <recommendedName>
        <fullName evidence="6">Titin</fullName>
    </recommendedName>
</protein>
<feature type="region of interest" description="Disordered" evidence="2">
    <location>
        <begin position="1195"/>
        <end position="1246"/>
    </location>
</feature>
<dbReference type="EMBL" id="OV725077">
    <property type="protein sequence ID" value="CAH1392021.1"/>
    <property type="molecule type" value="Genomic_DNA"/>
</dbReference>
<feature type="region of interest" description="Disordered" evidence="2">
    <location>
        <begin position="577"/>
        <end position="598"/>
    </location>
</feature>
<feature type="coiled-coil region" evidence="1">
    <location>
        <begin position="1141"/>
        <end position="1183"/>
    </location>
</feature>
<feature type="region of interest" description="Disordered" evidence="2">
    <location>
        <begin position="1319"/>
        <end position="1338"/>
    </location>
</feature>
<keyword evidence="3" id="KW-1133">Transmembrane helix</keyword>
<feature type="compositionally biased region" description="Low complexity" evidence="2">
    <location>
        <begin position="583"/>
        <end position="595"/>
    </location>
</feature>
<keyword evidence="3" id="KW-0812">Transmembrane</keyword>
<accession>A0A9P0E5F4</accession>
<feature type="compositionally biased region" description="Basic and acidic residues" evidence="2">
    <location>
        <begin position="695"/>
        <end position="704"/>
    </location>
</feature>
<dbReference type="Proteomes" id="UP001152798">
    <property type="component" value="Chromosome 1"/>
</dbReference>
<gene>
    <name evidence="4" type="ORF">NEZAVI_LOCUS2926</name>
</gene>
<feature type="compositionally biased region" description="Basic and acidic residues" evidence="2">
    <location>
        <begin position="364"/>
        <end position="434"/>
    </location>
</feature>
<evidence type="ECO:0000256" key="2">
    <source>
        <dbReference type="SAM" id="MobiDB-lite"/>
    </source>
</evidence>
<feature type="compositionally biased region" description="Polar residues" evidence="2">
    <location>
        <begin position="456"/>
        <end position="470"/>
    </location>
</feature>